<dbReference type="PANTHER" id="PTHR12161">
    <property type="entry name" value="IST1 FAMILY MEMBER"/>
    <property type="match status" value="1"/>
</dbReference>
<organism evidence="3 4">
    <name type="scientific">Morella rubra</name>
    <name type="common">Chinese bayberry</name>
    <dbReference type="NCBI Taxonomy" id="262757"/>
    <lineage>
        <taxon>Eukaryota</taxon>
        <taxon>Viridiplantae</taxon>
        <taxon>Streptophyta</taxon>
        <taxon>Embryophyta</taxon>
        <taxon>Tracheophyta</taxon>
        <taxon>Spermatophyta</taxon>
        <taxon>Magnoliopsida</taxon>
        <taxon>eudicotyledons</taxon>
        <taxon>Gunneridae</taxon>
        <taxon>Pentapetalae</taxon>
        <taxon>rosids</taxon>
        <taxon>fabids</taxon>
        <taxon>Fagales</taxon>
        <taxon>Myricaceae</taxon>
        <taxon>Morella</taxon>
    </lineage>
</organism>
<comment type="caution">
    <text evidence="3">The sequence shown here is derived from an EMBL/GenBank/DDBJ whole genome shotgun (WGS) entry which is preliminary data.</text>
</comment>
<dbReference type="Gene3D" id="1.20.1260.60">
    <property type="entry name" value="Vacuolar protein sorting-associated protein Ist1"/>
    <property type="match status" value="1"/>
</dbReference>
<comment type="similarity">
    <text evidence="1">Belongs to the IST1 family.</text>
</comment>
<dbReference type="AlphaFoldDB" id="A0A6A1W733"/>
<reference evidence="3 4" key="1">
    <citation type="journal article" date="2019" name="Plant Biotechnol. J.">
        <title>The red bayberry genome and genetic basis of sex determination.</title>
        <authorList>
            <person name="Jia H.M."/>
            <person name="Jia H.J."/>
            <person name="Cai Q.L."/>
            <person name="Wang Y."/>
            <person name="Zhao H.B."/>
            <person name="Yang W.F."/>
            <person name="Wang G.Y."/>
            <person name="Li Y.H."/>
            <person name="Zhan D.L."/>
            <person name="Shen Y.T."/>
            <person name="Niu Q.F."/>
            <person name="Chang L."/>
            <person name="Qiu J."/>
            <person name="Zhao L."/>
            <person name="Xie H.B."/>
            <person name="Fu W.Y."/>
            <person name="Jin J."/>
            <person name="Li X.W."/>
            <person name="Jiao Y."/>
            <person name="Zhou C.C."/>
            <person name="Tu T."/>
            <person name="Chai C.Y."/>
            <person name="Gao J.L."/>
            <person name="Fan L.J."/>
            <person name="van de Weg E."/>
            <person name="Wang J.Y."/>
            <person name="Gao Z.S."/>
        </authorList>
    </citation>
    <scope>NUCLEOTIDE SEQUENCE [LARGE SCALE GENOMIC DNA]</scope>
    <source>
        <tissue evidence="3">Leaves</tissue>
    </source>
</reference>
<feature type="region of interest" description="Disordered" evidence="2">
    <location>
        <begin position="272"/>
        <end position="325"/>
    </location>
</feature>
<evidence type="ECO:0000256" key="2">
    <source>
        <dbReference type="SAM" id="MobiDB-lite"/>
    </source>
</evidence>
<evidence type="ECO:0000313" key="3">
    <source>
        <dbReference type="EMBL" id="KAB1221042.1"/>
    </source>
</evidence>
<dbReference type="EMBL" id="RXIC02000021">
    <property type="protein sequence ID" value="KAB1221042.1"/>
    <property type="molecule type" value="Genomic_DNA"/>
</dbReference>
<dbReference type="InterPro" id="IPR042277">
    <property type="entry name" value="IST1-like"/>
</dbReference>
<feature type="region of interest" description="Disordered" evidence="2">
    <location>
        <begin position="188"/>
        <end position="219"/>
    </location>
</feature>
<feature type="compositionally biased region" description="Basic and acidic residues" evidence="2">
    <location>
        <begin position="273"/>
        <end position="287"/>
    </location>
</feature>
<evidence type="ECO:0000256" key="1">
    <source>
        <dbReference type="ARBA" id="ARBA00005536"/>
    </source>
</evidence>
<accession>A0A6A1W733</accession>
<dbReference type="Proteomes" id="UP000516437">
    <property type="component" value="Chromosome 3"/>
</dbReference>
<proteinExistence type="inferred from homology"/>
<dbReference type="PANTHER" id="PTHR12161:SF16">
    <property type="entry name" value="REGULATOR OF VPS4 ACTIVITY IN THE MVB PATHWAY PROTEIN"/>
    <property type="match status" value="1"/>
</dbReference>
<dbReference type="FunFam" id="1.20.1260.60:FF:000002">
    <property type="entry name" value="Vacuolar protein sorting-associated protein IST1"/>
    <property type="match status" value="1"/>
</dbReference>
<keyword evidence="4" id="KW-1185">Reference proteome</keyword>
<sequence>MGKKLYAFFGRSAFKASKFNPLVNLSISRLAVLKNQRLARCSVARSDVVQLLELGHHECALLRVEHVIKEQNMFDVFVMMEGYCNLLIERVNLIEQERECPVELKEAISSMIYASSRCGEFPELLEIRNVLTSRFGKEFAARAIELRNDCGVNPKMIQKLSTKQPDLESRMKVLKEIASENNIVLRLEEPDSISAEENSDVNKKQNQTEPGPSVCLDSNKHGDNLGISCEEKENLDDGFKARRKYKDVADAAQAAFESAACAAAAARAAVELSRSEPHTPGDHDSPKFGRGKANSQEIGRPNSKLVSGETRNVNEKQAGEMKQKKNVEAELKRSISISSSDSAEDIVYIRTISSDLTDQVDPFEKSLHFDESDIESTVQEQSRMPSHKQIPSGFQAGLKGKSVLGHPLGHVAEASGMPGAQRLNIERRPISARTRQVRGY</sequence>
<gene>
    <name evidence="3" type="ORF">CJ030_MR3G018973</name>
</gene>
<dbReference type="OrthoDB" id="29853at2759"/>
<dbReference type="GO" id="GO:0015031">
    <property type="term" value="P:protein transport"/>
    <property type="evidence" value="ECO:0007669"/>
    <property type="project" value="InterPro"/>
</dbReference>
<dbReference type="InterPro" id="IPR005061">
    <property type="entry name" value="Ist1"/>
</dbReference>
<dbReference type="Pfam" id="PF03398">
    <property type="entry name" value="Ist1"/>
    <property type="match status" value="1"/>
</dbReference>
<protein>
    <submittedName>
        <fullName evidence="3">IST1-like protein</fullName>
    </submittedName>
</protein>
<feature type="compositionally biased region" description="Basic and acidic residues" evidence="2">
    <location>
        <begin position="312"/>
        <end position="325"/>
    </location>
</feature>
<name>A0A6A1W733_9ROSI</name>
<evidence type="ECO:0000313" key="4">
    <source>
        <dbReference type="Proteomes" id="UP000516437"/>
    </source>
</evidence>